<dbReference type="Gene3D" id="3.20.20.20">
    <property type="entry name" value="Dihydropteroate synthase-like"/>
    <property type="match status" value="1"/>
</dbReference>
<dbReference type="EMBL" id="UINC01216546">
    <property type="protein sequence ID" value="SVE42729.1"/>
    <property type="molecule type" value="Genomic_DNA"/>
</dbReference>
<dbReference type="PANTHER" id="PTHR20941">
    <property type="entry name" value="FOLATE SYNTHESIS PROTEINS"/>
    <property type="match status" value="1"/>
</dbReference>
<dbReference type="InterPro" id="IPR011005">
    <property type="entry name" value="Dihydropteroate_synth-like_sf"/>
</dbReference>
<dbReference type="InterPro" id="IPR045031">
    <property type="entry name" value="DHP_synth-like"/>
</dbReference>
<accession>A0A383DEK2</accession>
<dbReference type="GO" id="GO:0005829">
    <property type="term" value="C:cytosol"/>
    <property type="evidence" value="ECO:0007669"/>
    <property type="project" value="TreeGrafter"/>
</dbReference>
<dbReference type="SUPFAM" id="SSF51717">
    <property type="entry name" value="Dihydropteroate synthetase-like"/>
    <property type="match status" value="1"/>
</dbReference>
<dbReference type="InterPro" id="IPR000489">
    <property type="entry name" value="Pterin-binding_dom"/>
</dbReference>
<gene>
    <name evidence="2" type="ORF">METZ01_LOCUS495583</name>
</gene>
<dbReference type="PROSITE" id="PS50972">
    <property type="entry name" value="PTERIN_BINDING"/>
    <property type="match status" value="1"/>
</dbReference>
<evidence type="ECO:0000313" key="2">
    <source>
        <dbReference type="EMBL" id="SVE42729.1"/>
    </source>
</evidence>
<feature type="domain" description="Pterin-binding" evidence="1">
    <location>
        <begin position="1"/>
        <end position="110"/>
    </location>
</feature>
<sequence length="117" mass="12652">NSVIFDLNKAIEKAVAHGVNEDKIIVDPGIGFGKNAAESIELLRNISKLKNDLGFPVLVGTSRKSFISSVIDSPVEERIEGTAASVCYAITQGVDIVRVHDVKIMARVCKMSDVLVR</sequence>
<dbReference type="GO" id="GO:0046654">
    <property type="term" value="P:tetrahydrofolate biosynthetic process"/>
    <property type="evidence" value="ECO:0007669"/>
    <property type="project" value="TreeGrafter"/>
</dbReference>
<dbReference type="Pfam" id="PF00809">
    <property type="entry name" value="Pterin_bind"/>
    <property type="match status" value="1"/>
</dbReference>
<dbReference type="PANTHER" id="PTHR20941:SF1">
    <property type="entry name" value="FOLIC ACID SYNTHESIS PROTEIN FOL1"/>
    <property type="match status" value="1"/>
</dbReference>
<dbReference type="AlphaFoldDB" id="A0A383DEK2"/>
<dbReference type="GO" id="GO:0004156">
    <property type="term" value="F:dihydropteroate synthase activity"/>
    <property type="evidence" value="ECO:0007669"/>
    <property type="project" value="TreeGrafter"/>
</dbReference>
<evidence type="ECO:0000259" key="1">
    <source>
        <dbReference type="PROSITE" id="PS50972"/>
    </source>
</evidence>
<organism evidence="2">
    <name type="scientific">marine metagenome</name>
    <dbReference type="NCBI Taxonomy" id="408172"/>
    <lineage>
        <taxon>unclassified sequences</taxon>
        <taxon>metagenomes</taxon>
        <taxon>ecological metagenomes</taxon>
    </lineage>
</organism>
<name>A0A383DEK2_9ZZZZ</name>
<proteinExistence type="predicted"/>
<protein>
    <recommendedName>
        <fullName evidence="1">Pterin-binding domain-containing protein</fullName>
    </recommendedName>
</protein>
<feature type="non-terminal residue" evidence="2">
    <location>
        <position position="1"/>
    </location>
</feature>
<reference evidence="2" key="1">
    <citation type="submission" date="2018-05" db="EMBL/GenBank/DDBJ databases">
        <authorList>
            <person name="Lanie J.A."/>
            <person name="Ng W.-L."/>
            <person name="Kazmierczak K.M."/>
            <person name="Andrzejewski T.M."/>
            <person name="Davidsen T.M."/>
            <person name="Wayne K.J."/>
            <person name="Tettelin H."/>
            <person name="Glass J.I."/>
            <person name="Rusch D."/>
            <person name="Podicherti R."/>
            <person name="Tsui H.-C.T."/>
            <person name="Winkler M.E."/>
        </authorList>
    </citation>
    <scope>NUCLEOTIDE SEQUENCE</scope>
</reference>